<gene>
    <name evidence="2" type="ORF">S01H1_28573</name>
</gene>
<proteinExistence type="predicted"/>
<reference evidence="2" key="1">
    <citation type="journal article" date="2014" name="Front. Microbiol.">
        <title>High frequency of phylogenetically diverse reductive dehalogenase-homologous genes in deep subseafloor sedimentary metagenomes.</title>
        <authorList>
            <person name="Kawai M."/>
            <person name="Futagami T."/>
            <person name="Toyoda A."/>
            <person name="Takaki Y."/>
            <person name="Nishi S."/>
            <person name="Hori S."/>
            <person name="Arai W."/>
            <person name="Tsubouchi T."/>
            <person name="Morono Y."/>
            <person name="Uchiyama I."/>
            <person name="Ito T."/>
            <person name="Fujiyama A."/>
            <person name="Inagaki F."/>
            <person name="Takami H."/>
        </authorList>
    </citation>
    <scope>NUCLEOTIDE SEQUENCE</scope>
    <source>
        <strain evidence="2">Expedition CK06-06</strain>
    </source>
</reference>
<accession>X0UFK1</accession>
<feature type="region of interest" description="Disordered" evidence="1">
    <location>
        <begin position="1"/>
        <end position="24"/>
    </location>
</feature>
<feature type="compositionally biased region" description="Low complexity" evidence="1">
    <location>
        <begin position="124"/>
        <end position="133"/>
    </location>
</feature>
<sequence length="133" mass="15145">MPKPKKSVKQSVKSSKVLTKEEMQQYERECEEQVLCLSDSDYDVPAEDVDVNEKTFLKHLDNGFTNYDSDNDDEIVREYNDTESMDSAALSATSMGRDNKYDSDDDEKVSKINAQLKKTKSTKKNNTSKVNAK</sequence>
<evidence type="ECO:0000313" key="2">
    <source>
        <dbReference type="EMBL" id="GAF98081.1"/>
    </source>
</evidence>
<organism evidence="2">
    <name type="scientific">marine sediment metagenome</name>
    <dbReference type="NCBI Taxonomy" id="412755"/>
    <lineage>
        <taxon>unclassified sequences</taxon>
        <taxon>metagenomes</taxon>
        <taxon>ecological metagenomes</taxon>
    </lineage>
</organism>
<dbReference type="AlphaFoldDB" id="X0UFK1"/>
<protein>
    <submittedName>
        <fullName evidence="2">Uncharacterized protein</fullName>
    </submittedName>
</protein>
<comment type="caution">
    <text evidence="2">The sequence shown here is derived from an EMBL/GenBank/DDBJ whole genome shotgun (WGS) entry which is preliminary data.</text>
</comment>
<dbReference type="EMBL" id="BARS01017471">
    <property type="protein sequence ID" value="GAF98081.1"/>
    <property type="molecule type" value="Genomic_DNA"/>
</dbReference>
<evidence type="ECO:0000256" key="1">
    <source>
        <dbReference type="SAM" id="MobiDB-lite"/>
    </source>
</evidence>
<name>X0UFK1_9ZZZZ</name>
<feature type="region of interest" description="Disordered" evidence="1">
    <location>
        <begin position="81"/>
        <end position="133"/>
    </location>
</feature>